<name>K6Z2G8_9ALTE</name>
<protein>
    <submittedName>
        <fullName evidence="1">Uncharacterized protein</fullName>
    </submittedName>
</protein>
<dbReference type="STRING" id="493475.GARC_0674"/>
<dbReference type="EMBL" id="BAEO01000009">
    <property type="protein sequence ID" value="GAC17655.1"/>
    <property type="molecule type" value="Genomic_DNA"/>
</dbReference>
<organism evidence="1 2">
    <name type="scientific">Paraglaciecola arctica BSs20135</name>
    <dbReference type="NCBI Taxonomy" id="493475"/>
    <lineage>
        <taxon>Bacteria</taxon>
        <taxon>Pseudomonadati</taxon>
        <taxon>Pseudomonadota</taxon>
        <taxon>Gammaproteobacteria</taxon>
        <taxon>Alteromonadales</taxon>
        <taxon>Alteromonadaceae</taxon>
        <taxon>Paraglaciecola</taxon>
    </lineage>
</organism>
<gene>
    <name evidence="1" type="ORF">GARC_0674</name>
</gene>
<dbReference type="Proteomes" id="UP000006327">
    <property type="component" value="Unassembled WGS sequence"/>
</dbReference>
<accession>K6Z2G8</accession>
<comment type="caution">
    <text evidence="1">The sequence shown here is derived from an EMBL/GenBank/DDBJ whole genome shotgun (WGS) entry which is preliminary data.</text>
</comment>
<evidence type="ECO:0000313" key="2">
    <source>
        <dbReference type="Proteomes" id="UP000006327"/>
    </source>
</evidence>
<dbReference type="AlphaFoldDB" id="K6Z2G8"/>
<reference evidence="1 2" key="1">
    <citation type="journal article" date="2017" name="Antonie Van Leeuwenhoek">
        <title>Rhizobium rhizosphaerae sp. nov., a novel species isolated from rice rhizosphere.</title>
        <authorList>
            <person name="Zhao J.J."/>
            <person name="Zhang J."/>
            <person name="Zhang R.J."/>
            <person name="Zhang C.W."/>
            <person name="Yin H.Q."/>
            <person name="Zhang X.X."/>
        </authorList>
    </citation>
    <scope>NUCLEOTIDE SEQUENCE [LARGE SCALE GENOMIC DNA]</scope>
    <source>
        <strain evidence="1 2">BSs20135</strain>
    </source>
</reference>
<keyword evidence="2" id="KW-1185">Reference proteome</keyword>
<proteinExistence type="predicted"/>
<evidence type="ECO:0000313" key="1">
    <source>
        <dbReference type="EMBL" id="GAC17655.1"/>
    </source>
</evidence>
<sequence>MAFQNIFEVADGPKYRVNQSEVIEKRVGLSVSLQQLDSMHFS</sequence>